<dbReference type="Gene3D" id="3.30.300.180">
    <property type="match status" value="1"/>
</dbReference>
<dbReference type="GO" id="GO:0003688">
    <property type="term" value="F:DNA replication origin binding"/>
    <property type="evidence" value="ECO:0007669"/>
    <property type="project" value="UniProtKB-UniRule"/>
</dbReference>
<dbReference type="InterPro" id="IPR001957">
    <property type="entry name" value="Chromosome_initiator_DnaA"/>
</dbReference>
<dbReference type="CDD" id="cd00009">
    <property type="entry name" value="AAA"/>
    <property type="match status" value="1"/>
</dbReference>
<evidence type="ECO:0000256" key="8">
    <source>
        <dbReference type="HAMAP-Rule" id="MF_00377"/>
    </source>
</evidence>
<evidence type="ECO:0000256" key="12">
    <source>
        <dbReference type="SAM" id="MobiDB-lite"/>
    </source>
</evidence>
<evidence type="ECO:0000313" key="16">
    <source>
        <dbReference type="Proteomes" id="UP000192520"/>
    </source>
</evidence>
<dbReference type="Gene3D" id="3.40.50.300">
    <property type="entry name" value="P-loop containing nucleotide triphosphate hydrolases"/>
    <property type="match status" value="1"/>
</dbReference>
<protein>
    <recommendedName>
        <fullName evidence="8 9">Chromosomal replication initiator protein DnaA</fullName>
    </recommendedName>
</protein>
<dbReference type="InterPro" id="IPR003593">
    <property type="entry name" value="AAA+_ATPase"/>
</dbReference>
<comment type="subunit">
    <text evidence="8">Oligomerizes as a right-handed, spiral filament on DNA at oriC.</text>
</comment>
<evidence type="ECO:0000256" key="10">
    <source>
        <dbReference type="RuleBase" id="RU000577"/>
    </source>
</evidence>
<dbReference type="PROSITE" id="PS01008">
    <property type="entry name" value="DNAA"/>
    <property type="match status" value="1"/>
</dbReference>
<dbReference type="GO" id="GO:0005524">
    <property type="term" value="F:ATP binding"/>
    <property type="evidence" value="ECO:0007669"/>
    <property type="project" value="UniProtKB-UniRule"/>
</dbReference>
<comment type="function">
    <text evidence="8 10">Plays an essential role in the initiation and regulation of chromosomal replication. ATP-DnaA binds to the origin of replication (oriC) to initiate formation of the DNA replication initiation complex once per cell cycle. Binds the DnaA box (a 9 base pair repeat at the origin) and separates the double-stranded (ds)DNA. Forms a right-handed helical filament on oriC DNA; dsDNA binds to the exterior of the filament while single-stranded (ss)DNA is stabiized in the filament's interior. The ATP-DnaA-oriC complex binds and stabilizes one strand of the AT-rich DNA unwinding element (DUE), permitting loading of DNA polymerase. After initiation quickly degrades to an ADP-DnaA complex that is not apt for DNA replication. Binds acidic phospholipids.</text>
</comment>
<comment type="similarity">
    <text evidence="1 8 11">Belongs to the DnaA family.</text>
</comment>
<keyword evidence="6 8" id="KW-0446">Lipid-binding</keyword>
<keyword evidence="4 8" id="KW-0547">Nucleotide-binding</keyword>
<feature type="region of interest" description="Domain III, AAA+ region" evidence="8">
    <location>
        <begin position="160"/>
        <end position="376"/>
    </location>
</feature>
<feature type="binding site" evidence="8">
    <location>
        <position position="208"/>
    </location>
    <ligand>
        <name>ATP</name>
        <dbReference type="ChEBI" id="CHEBI:30616"/>
    </ligand>
</feature>
<feature type="binding site" evidence="8">
    <location>
        <position position="204"/>
    </location>
    <ligand>
        <name>ATP</name>
        <dbReference type="ChEBI" id="CHEBI:30616"/>
    </ligand>
</feature>
<dbReference type="InterPro" id="IPR027417">
    <property type="entry name" value="P-loop_NTPase"/>
</dbReference>
<keyword evidence="7 8" id="KW-0238">DNA-binding</keyword>
<dbReference type="Gene3D" id="1.10.8.60">
    <property type="match status" value="1"/>
</dbReference>
<dbReference type="PANTHER" id="PTHR30050">
    <property type="entry name" value="CHROMOSOMAL REPLICATION INITIATOR PROTEIN DNAA"/>
    <property type="match status" value="1"/>
</dbReference>
<comment type="caution">
    <text evidence="15">The sequence shown here is derived from an EMBL/GenBank/DDBJ whole genome shotgun (WGS) entry which is preliminary data.</text>
</comment>
<evidence type="ECO:0000256" key="1">
    <source>
        <dbReference type="ARBA" id="ARBA00006583"/>
    </source>
</evidence>
<dbReference type="HAMAP" id="MF_00377">
    <property type="entry name" value="DnaA_bact"/>
    <property type="match status" value="1"/>
</dbReference>
<comment type="caution">
    <text evidence="8">Lacks conserved residue(s) required for the propagation of feature annotation.</text>
</comment>
<dbReference type="InterPro" id="IPR038454">
    <property type="entry name" value="DnaA_N_sf"/>
</dbReference>
<keyword evidence="3 8" id="KW-0235">DNA replication</keyword>
<evidence type="ECO:0000256" key="6">
    <source>
        <dbReference type="ARBA" id="ARBA00023121"/>
    </source>
</evidence>
<dbReference type="GO" id="GO:0006270">
    <property type="term" value="P:DNA replication initiation"/>
    <property type="evidence" value="ECO:0007669"/>
    <property type="project" value="UniProtKB-UniRule"/>
</dbReference>
<dbReference type="SUPFAM" id="SSF52540">
    <property type="entry name" value="P-loop containing nucleoside triphosphate hydrolases"/>
    <property type="match status" value="1"/>
</dbReference>
<evidence type="ECO:0000256" key="11">
    <source>
        <dbReference type="RuleBase" id="RU004227"/>
    </source>
</evidence>
<evidence type="ECO:0000256" key="5">
    <source>
        <dbReference type="ARBA" id="ARBA00022840"/>
    </source>
</evidence>
<feature type="region of interest" description="Domain I, interacts with DnaA modulators" evidence="8">
    <location>
        <begin position="1"/>
        <end position="147"/>
    </location>
</feature>
<dbReference type="NCBIfam" id="TIGR00362">
    <property type="entry name" value="DnaA"/>
    <property type="match status" value="1"/>
</dbReference>
<evidence type="ECO:0000259" key="13">
    <source>
        <dbReference type="SMART" id="SM00382"/>
    </source>
</evidence>
<dbReference type="SMART" id="SM00382">
    <property type="entry name" value="AAA"/>
    <property type="match status" value="1"/>
</dbReference>
<evidence type="ECO:0000256" key="3">
    <source>
        <dbReference type="ARBA" id="ARBA00022705"/>
    </source>
</evidence>
<dbReference type="Pfam" id="PF11638">
    <property type="entry name" value="DnaA_N"/>
    <property type="match status" value="1"/>
</dbReference>
<accession>A0A1W9NXI3</accession>
<feature type="binding site" evidence="8">
    <location>
        <position position="207"/>
    </location>
    <ligand>
        <name>ATP</name>
        <dbReference type="ChEBI" id="CHEBI:30616"/>
    </ligand>
</feature>
<dbReference type="AlphaFoldDB" id="A0A1W9NXI3"/>
<dbReference type="InterPro" id="IPR013159">
    <property type="entry name" value="DnaA_C"/>
</dbReference>
<dbReference type="PRINTS" id="PR00051">
    <property type="entry name" value="DNAA"/>
</dbReference>
<feature type="domain" description="Chromosomal replication initiator DnaA C-terminal" evidence="14">
    <location>
        <begin position="406"/>
        <end position="475"/>
    </location>
</feature>
<dbReference type="GO" id="GO:0005886">
    <property type="term" value="C:plasma membrane"/>
    <property type="evidence" value="ECO:0007669"/>
    <property type="project" value="TreeGrafter"/>
</dbReference>
<dbReference type="Proteomes" id="UP000192520">
    <property type="component" value="Unassembled WGS sequence"/>
</dbReference>
<dbReference type="FunFam" id="3.40.50.300:FF:000668">
    <property type="entry name" value="Chromosomal replication initiator protein DnaA"/>
    <property type="match status" value="1"/>
</dbReference>
<dbReference type="STRING" id="1968527.B5M47_03395"/>
<dbReference type="InterPro" id="IPR020591">
    <property type="entry name" value="Chromosome_initiator_DnaA-like"/>
</dbReference>
<name>A0A1W9NXI3_UNCC3</name>
<evidence type="ECO:0000313" key="15">
    <source>
        <dbReference type="EMBL" id="OQX50742.1"/>
    </source>
</evidence>
<dbReference type="InterPro" id="IPR018312">
    <property type="entry name" value="Chromosome_initiator_DnaA_CS"/>
</dbReference>
<dbReference type="GO" id="GO:0008289">
    <property type="term" value="F:lipid binding"/>
    <property type="evidence" value="ECO:0007669"/>
    <property type="project" value="UniProtKB-KW"/>
</dbReference>
<reference evidence="16" key="1">
    <citation type="submission" date="2017-03" db="EMBL/GenBank/DDBJ databases">
        <title>Novel pathways for hydrocarbon cycling and metabolic interdependencies in hydrothermal sediment communities.</title>
        <authorList>
            <person name="Dombrowski N."/>
            <person name="Seitz K."/>
            <person name="Teske A."/>
            <person name="Baker B."/>
        </authorList>
    </citation>
    <scope>NUCLEOTIDE SEQUENCE [LARGE SCALE GENOMIC DNA]</scope>
</reference>
<proteinExistence type="inferred from homology"/>
<sequence>MSIRKNAPTVKDKVIHRRPTWYYPQKALLTVIHKEPYISLMSSSYPNRDLKQIWQSVLGQIELKFSSSIVNTWFNNTKLEELRGKKATISCKTPYAKDVLSKRYQKAIRNFLKQATEKEFNVQFVVQKEKASDAKGPLFDQPPEEMEKGPQKAPSITEPNLNPRFTFENFVVGNCNRVAYAAALAVVDQPGTAYNPLFIYGKSGLGKTHLLNAIGNKLLKTGKAKQIRYFPVETFIKDFIESIRYKRTPQFKRAYRNNDCILVDDIQFIGSKMGTQEEFFHTFNELHNHSKQIVICSDRHPSEIKKLTERLFTRFAGGLMAELGTPDYETRLAIIQTKAANLGLELNTEACDLVAQCAGESVREIEGLVLKIRSESLAQDIAPTPGVVKSILNSNNGRPKKRRRLTPELIFELINEYFNTSMSQICGRKRKKEIVIPRQIAMYLLRNDLGLNLEHIGELLGGRDHTTVLHGTEKISQMMLKKAPIVTSAVRDIRRKLY</sequence>
<dbReference type="SMART" id="SM00760">
    <property type="entry name" value="Bac_DnaA_C"/>
    <property type="match status" value="1"/>
</dbReference>
<dbReference type="GO" id="GO:0006275">
    <property type="term" value="P:regulation of DNA replication"/>
    <property type="evidence" value="ECO:0007669"/>
    <property type="project" value="UniProtKB-UniRule"/>
</dbReference>
<keyword evidence="5 8" id="KW-0067">ATP-binding</keyword>
<dbReference type="InterPro" id="IPR013317">
    <property type="entry name" value="DnaA_dom"/>
</dbReference>
<dbReference type="CDD" id="cd06571">
    <property type="entry name" value="Bac_DnaA_C"/>
    <property type="match status" value="1"/>
</dbReference>
<keyword evidence="2 8" id="KW-0963">Cytoplasm</keyword>
<dbReference type="PANTHER" id="PTHR30050:SF2">
    <property type="entry name" value="CHROMOSOMAL REPLICATION INITIATOR PROTEIN DNAA"/>
    <property type="match status" value="1"/>
</dbReference>
<feature type="region of interest" description="Domain IV, binds dsDNA" evidence="8">
    <location>
        <begin position="377"/>
        <end position="498"/>
    </location>
</feature>
<comment type="subcellular location">
    <subcellularLocation>
        <location evidence="8">Cytoplasm</location>
    </subcellularLocation>
</comment>
<evidence type="ECO:0000259" key="14">
    <source>
        <dbReference type="SMART" id="SM00760"/>
    </source>
</evidence>
<organism evidence="15 16">
    <name type="scientific">candidate division CPR3 bacterium 4484_211</name>
    <dbReference type="NCBI Taxonomy" id="1968527"/>
    <lineage>
        <taxon>Bacteria</taxon>
        <taxon>Bacteria division CPR3</taxon>
    </lineage>
</organism>
<feature type="binding site" evidence="8">
    <location>
        <position position="206"/>
    </location>
    <ligand>
        <name>ATP</name>
        <dbReference type="ChEBI" id="CHEBI:30616"/>
    </ligand>
</feature>
<dbReference type="InterPro" id="IPR024633">
    <property type="entry name" value="DnaA_N_dom"/>
</dbReference>
<comment type="domain">
    <text evidence="8">Domain I is involved in oligomerization and binding regulators, domain II is flexibile and of varying length in different bacteria, domain III forms the AAA+ region, while domain IV binds dsDNA.</text>
</comment>
<dbReference type="InterPro" id="IPR010921">
    <property type="entry name" value="Trp_repressor/repl_initiator"/>
</dbReference>
<dbReference type="Pfam" id="PF00308">
    <property type="entry name" value="Bac_DnaA"/>
    <property type="match status" value="1"/>
</dbReference>
<evidence type="ECO:0000256" key="7">
    <source>
        <dbReference type="ARBA" id="ARBA00023125"/>
    </source>
</evidence>
<dbReference type="Pfam" id="PF08299">
    <property type="entry name" value="Bac_DnaA_C"/>
    <property type="match status" value="1"/>
</dbReference>
<dbReference type="EMBL" id="MZGJ01000022">
    <property type="protein sequence ID" value="OQX50742.1"/>
    <property type="molecule type" value="Genomic_DNA"/>
</dbReference>
<evidence type="ECO:0000256" key="9">
    <source>
        <dbReference type="NCBIfam" id="TIGR00362"/>
    </source>
</evidence>
<dbReference type="SUPFAM" id="SSF48295">
    <property type="entry name" value="TrpR-like"/>
    <property type="match status" value="1"/>
</dbReference>
<feature type="domain" description="AAA+ ATPase" evidence="13">
    <location>
        <begin position="193"/>
        <end position="325"/>
    </location>
</feature>
<feature type="region of interest" description="Disordered" evidence="12">
    <location>
        <begin position="134"/>
        <end position="158"/>
    </location>
</feature>
<dbReference type="Gene3D" id="1.10.1750.10">
    <property type="match status" value="1"/>
</dbReference>
<evidence type="ECO:0000256" key="2">
    <source>
        <dbReference type="ARBA" id="ARBA00022490"/>
    </source>
</evidence>
<evidence type="ECO:0000256" key="4">
    <source>
        <dbReference type="ARBA" id="ARBA00022741"/>
    </source>
</evidence>
<dbReference type="GO" id="GO:0005737">
    <property type="term" value="C:cytoplasm"/>
    <property type="evidence" value="ECO:0007669"/>
    <property type="project" value="UniProtKB-SubCell"/>
</dbReference>
<gene>
    <name evidence="8" type="primary">dnaA</name>
    <name evidence="15" type="ORF">B5M47_03395</name>
</gene>